<name>A0AAN6XHD6_9PEZI</name>
<feature type="compositionally biased region" description="Low complexity" evidence="1">
    <location>
        <begin position="106"/>
        <end position="128"/>
    </location>
</feature>
<feature type="compositionally biased region" description="Polar residues" evidence="1">
    <location>
        <begin position="129"/>
        <end position="138"/>
    </location>
</feature>
<dbReference type="EMBL" id="MU863916">
    <property type="protein sequence ID" value="KAK4200669.1"/>
    <property type="molecule type" value="Genomic_DNA"/>
</dbReference>
<feature type="compositionally biased region" description="Gly residues" evidence="1">
    <location>
        <begin position="219"/>
        <end position="228"/>
    </location>
</feature>
<feature type="region of interest" description="Disordered" evidence="1">
    <location>
        <begin position="215"/>
        <end position="234"/>
    </location>
</feature>
<organism evidence="2 3">
    <name type="scientific">Triangularia verruculosa</name>
    <dbReference type="NCBI Taxonomy" id="2587418"/>
    <lineage>
        <taxon>Eukaryota</taxon>
        <taxon>Fungi</taxon>
        <taxon>Dikarya</taxon>
        <taxon>Ascomycota</taxon>
        <taxon>Pezizomycotina</taxon>
        <taxon>Sordariomycetes</taxon>
        <taxon>Sordariomycetidae</taxon>
        <taxon>Sordariales</taxon>
        <taxon>Podosporaceae</taxon>
        <taxon>Triangularia</taxon>
    </lineage>
</organism>
<protein>
    <submittedName>
        <fullName evidence="2">Uncharacterized protein</fullName>
    </submittedName>
</protein>
<sequence>MTSIPKNLIISSSPSLLLGEQLSKRSIFVKVRPAPRDLGQRRAILGVLRRHGRIEVFKALGEPHSFISVAGDKATAENLILRAPLELRYGTSVQEQPLQPAPPVQPASQSSIRVSNSSNNNTNDATTSFPSSSGSRNNQTEQKFLIDIFEAGGYKHKRFASRLSVLAGPWVKGGREGSAVLPGSEDEEGLLKTAGRRCLERGYLREKGDLGWKGMTDWEGGGQTAGGLEGEDGGKIRGELRRRWEGWRGRGGIGEVGGTEGEGGKEVRARWVVTGGGETKMEGEGGRVMGERPGLERKRWDVPERSGLVLGREE</sequence>
<evidence type="ECO:0000313" key="3">
    <source>
        <dbReference type="Proteomes" id="UP001303160"/>
    </source>
</evidence>
<evidence type="ECO:0000313" key="2">
    <source>
        <dbReference type="EMBL" id="KAK4200669.1"/>
    </source>
</evidence>
<keyword evidence="3" id="KW-1185">Reference proteome</keyword>
<reference evidence="2" key="1">
    <citation type="journal article" date="2023" name="Mol. Phylogenet. Evol.">
        <title>Genome-scale phylogeny and comparative genomics of the fungal order Sordariales.</title>
        <authorList>
            <person name="Hensen N."/>
            <person name="Bonometti L."/>
            <person name="Westerberg I."/>
            <person name="Brannstrom I.O."/>
            <person name="Guillou S."/>
            <person name="Cros-Aarteil S."/>
            <person name="Calhoun S."/>
            <person name="Haridas S."/>
            <person name="Kuo A."/>
            <person name="Mondo S."/>
            <person name="Pangilinan J."/>
            <person name="Riley R."/>
            <person name="LaButti K."/>
            <person name="Andreopoulos B."/>
            <person name="Lipzen A."/>
            <person name="Chen C."/>
            <person name="Yan M."/>
            <person name="Daum C."/>
            <person name="Ng V."/>
            <person name="Clum A."/>
            <person name="Steindorff A."/>
            <person name="Ohm R.A."/>
            <person name="Martin F."/>
            <person name="Silar P."/>
            <person name="Natvig D.O."/>
            <person name="Lalanne C."/>
            <person name="Gautier V."/>
            <person name="Ament-Velasquez S.L."/>
            <person name="Kruys A."/>
            <person name="Hutchinson M.I."/>
            <person name="Powell A.J."/>
            <person name="Barry K."/>
            <person name="Miller A.N."/>
            <person name="Grigoriev I.V."/>
            <person name="Debuchy R."/>
            <person name="Gladieux P."/>
            <person name="Hiltunen Thoren M."/>
            <person name="Johannesson H."/>
        </authorList>
    </citation>
    <scope>NUCLEOTIDE SEQUENCE</scope>
    <source>
        <strain evidence="2">CBS 315.58</strain>
    </source>
</reference>
<reference evidence="2" key="2">
    <citation type="submission" date="2023-05" db="EMBL/GenBank/DDBJ databases">
        <authorList>
            <consortium name="Lawrence Berkeley National Laboratory"/>
            <person name="Steindorff A."/>
            <person name="Hensen N."/>
            <person name="Bonometti L."/>
            <person name="Westerberg I."/>
            <person name="Brannstrom I.O."/>
            <person name="Guillou S."/>
            <person name="Cros-Aarteil S."/>
            <person name="Calhoun S."/>
            <person name="Haridas S."/>
            <person name="Kuo A."/>
            <person name="Mondo S."/>
            <person name="Pangilinan J."/>
            <person name="Riley R."/>
            <person name="Labutti K."/>
            <person name="Andreopoulos B."/>
            <person name="Lipzen A."/>
            <person name="Chen C."/>
            <person name="Yanf M."/>
            <person name="Daum C."/>
            <person name="Ng V."/>
            <person name="Clum A."/>
            <person name="Ohm R."/>
            <person name="Martin F."/>
            <person name="Silar P."/>
            <person name="Natvig D."/>
            <person name="Lalanne C."/>
            <person name="Gautier V."/>
            <person name="Ament-Velasquez S.L."/>
            <person name="Kruys A."/>
            <person name="Hutchinson M.I."/>
            <person name="Powell A.J."/>
            <person name="Barry K."/>
            <person name="Miller A.N."/>
            <person name="Grigoriev I.V."/>
            <person name="Debuchy R."/>
            <person name="Gladieux P."/>
            <person name="Thoren M.H."/>
            <person name="Johannesson H."/>
        </authorList>
    </citation>
    <scope>NUCLEOTIDE SEQUENCE</scope>
    <source>
        <strain evidence="2">CBS 315.58</strain>
    </source>
</reference>
<dbReference type="Proteomes" id="UP001303160">
    <property type="component" value="Unassembled WGS sequence"/>
</dbReference>
<comment type="caution">
    <text evidence="2">The sequence shown here is derived from an EMBL/GenBank/DDBJ whole genome shotgun (WGS) entry which is preliminary data.</text>
</comment>
<accession>A0AAN6XHD6</accession>
<proteinExistence type="predicted"/>
<gene>
    <name evidence="2" type="ORF">QBC40DRAFT_225015</name>
</gene>
<feature type="compositionally biased region" description="Basic and acidic residues" evidence="1">
    <location>
        <begin position="279"/>
        <end position="300"/>
    </location>
</feature>
<feature type="region of interest" description="Disordered" evidence="1">
    <location>
        <begin position="274"/>
        <end position="300"/>
    </location>
</feature>
<feature type="region of interest" description="Disordered" evidence="1">
    <location>
        <begin position="96"/>
        <end position="138"/>
    </location>
</feature>
<evidence type="ECO:0000256" key="1">
    <source>
        <dbReference type="SAM" id="MobiDB-lite"/>
    </source>
</evidence>
<dbReference type="AlphaFoldDB" id="A0AAN6XHD6"/>